<dbReference type="Proteomes" id="UP000593566">
    <property type="component" value="Unassembled WGS sequence"/>
</dbReference>
<evidence type="ECO:0000313" key="3">
    <source>
        <dbReference type="EMBL" id="KAF6225161.1"/>
    </source>
</evidence>
<sequence>MQLNPFATHSLLFTTLLQPSLAQTPSNFAFSTTNPLIVQFNTTTVSPQGELLPEAAVALPPTLGTTAVLPGTYLAVMVDPGAGTATEVFEVLHYLLPGLTSPDAPATRNGTAFYPLTTAAQPLAPYLVPAPTPGDAHSYTLTLWKQPEGFAVPGAFLRYLPLNASDPTNRYPFNLTGLVAAAGLGQPLAAGYFDVQNTTASATTTAGHTTTSGGASSTTSSSGHSTSEGSSTATGKTVAATSSAALIGAEGCVSVWSVGCFAWALLALAGVAARM</sequence>
<comment type="caution">
    <text evidence="3">The sequence shown here is derived from an EMBL/GenBank/DDBJ whole genome shotgun (WGS) entry which is preliminary data.</text>
</comment>
<dbReference type="RefSeq" id="XP_037154028.1">
    <property type="nucleotide sequence ID" value="XM_037301211.1"/>
</dbReference>
<protein>
    <recommendedName>
        <fullName evidence="5">PEBP-like protein</fullName>
    </recommendedName>
</protein>
<dbReference type="PANTHER" id="PTHR11362">
    <property type="entry name" value="PHOSPHATIDYLETHANOLAMINE-BINDING PROTEIN"/>
    <property type="match status" value="1"/>
</dbReference>
<keyword evidence="4" id="KW-1185">Reference proteome</keyword>
<dbReference type="EMBL" id="JACCJB010000008">
    <property type="protein sequence ID" value="KAF6225161.1"/>
    <property type="molecule type" value="Genomic_DNA"/>
</dbReference>
<dbReference type="PANTHER" id="PTHR11362:SF82">
    <property type="entry name" value="PHOSPHATIDYLETHANOLAMINE-BINDING PROTEIN 4"/>
    <property type="match status" value="1"/>
</dbReference>
<proteinExistence type="predicted"/>
<feature type="chain" id="PRO_5034884270" description="PEBP-like protein" evidence="2">
    <location>
        <begin position="23"/>
        <end position="275"/>
    </location>
</feature>
<feature type="signal peptide" evidence="2">
    <location>
        <begin position="1"/>
        <end position="22"/>
    </location>
</feature>
<keyword evidence="2" id="KW-0732">Signal</keyword>
<dbReference type="Gene3D" id="3.90.280.10">
    <property type="entry name" value="PEBP-like"/>
    <property type="match status" value="1"/>
</dbReference>
<evidence type="ECO:0000256" key="1">
    <source>
        <dbReference type="SAM" id="MobiDB-lite"/>
    </source>
</evidence>
<feature type="region of interest" description="Disordered" evidence="1">
    <location>
        <begin position="204"/>
        <end position="234"/>
    </location>
</feature>
<dbReference type="AlphaFoldDB" id="A0A8H6CL33"/>
<evidence type="ECO:0000256" key="2">
    <source>
        <dbReference type="SAM" id="SignalP"/>
    </source>
</evidence>
<organism evidence="3 4">
    <name type="scientific">Letharia lupina</name>
    <dbReference type="NCBI Taxonomy" id="560253"/>
    <lineage>
        <taxon>Eukaryota</taxon>
        <taxon>Fungi</taxon>
        <taxon>Dikarya</taxon>
        <taxon>Ascomycota</taxon>
        <taxon>Pezizomycotina</taxon>
        <taxon>Lecanoromycetes</taxon>
        <taxon>OSLEUM clade</taxon>
        <taxon>Lecanoromycetidae</taxon>
        <taxon>Lecanorales</taxon>
        <taxon>Lecanorineae</taxon>
        <taxon>Parmeliaceae</taxon>
        <taxon>Letharia</taxon>
    </lineage>
</organism>
<name>A0A8H6CL33_9LECA</name>
<dbReference type="SUPFAM" id="SSF49777">
    <property type="entry name" value="PEBP-like"/>
    <property type="match status" value="1"/>
</dbReference>
<evidence type="ECO:0008006" key="5">
    <source>
        <dbReference type="Google" id="ProtNLM"/>
    </source>
</evidence>
<evidence type="ECO:0000313" key="4">
    <source>
        <dbReference type="Proteomes" id="UP000593566"/>
    </source>
</evidence>
<accession>A0A8H6CL33</accession>
<dbReference type="InterPro" id="IPR036610">
    <property type="entry name" value="PEBP-like_sf"/>
</dbReference>
<gene>
    <name evidence="3" type="ORF">HO133_010358</name>
</gene>
<dbReference type="InterPro" id="IPR035810">
    <property type="entry name" value="PEBP_euk"/>
</dbReference>
<dbReference type="GeneID" id="59338749"/>
<reference evidence="3 4" key="1">
    <citation type="journal article" date="2020" name="Genomics">
        <title>Complete, high-quality genomes from long-read metagenomic sequencing of two wolf lichen thalli reveals enigmatic genome architecture.</title>
        <authorList>
            <person name="McKenzie S.K."/>
            <person name="Walston R.F."/>
            <person name="Allen J.L."/>
        </authorList>
    </citation>
    <scope>NUCLEOTIDE SEQUENCE [LARGE SCALE GENOMIC DNA]</scope>
    <source>
        <strain evidence="3">WasteWater1</strain>
    </source>
</reference>
<dbReference type="CDD" id="cd00866">
    <property type="entry name" value="PEBP_euk"/>
    <property type="match status" value="1"/>
</dbReference>